<dbReference type="GO" id="GO:0003677">
    <property type="term" value="F:DNA binding"/>
    <property type="evidence" value="ECO:0007669"/>
    <property type="project" value="UniProtKB-KW"/>
</dbReference>
<dbReference type="PANTHER" id="PTHR33375">
    <property type="entry name" value="CHROMOSOME-PARTITIONING PROTEIN PARB-RELATED"/>
    <property type="match status" value="1"/>
</dbReference>
<dbReference type="SMART" id="SM00470">
    <property type="entry name" value="ParB"/>
    <property type="match status" value="1"/>
</dbReference>
<dbReference type="CDD" id="cd16393">
    <property type="entry name" value="SPO0J_N"/>
    <property type="match status" value="1"/>
</dbReference>
<feature type="region of interest" description="Disordered" evidence="4">
    <location>
        <begin position="1"/>
        <end position="22"/>
    </location>
</feature>
<accession>A0A644ZNV6</accession>
<evidence type="ECO:0000313" key="6">
    <source>
        <dbReference type="EMBL" id="MPM42522.1"/>
    </source>
</evidence>
<comment type="caution">
    <text evidence="6">The sequence shown here is derived from an EMBL/GenBank/DDBJ whole genome shotgun (WGS) entry which is preliminary data.</text>
</comment>
<dbReference type="InterPro" id="IPR036086">
    <property type="entry name" value="ParB/Sulfiredoxin_sf"/>
</dbReference>
<dbReference type="FunFam" id="3.90.1530.30:FF:000001">
    <property type="entry name" value="Chromosome partitioning protein ParB"/>
    <property type="match status" value="1"/>
</dbReference>
<dbReference type="Pfam" id="PF17762">
    <property type="entry name" value="HTH_ParB"/>
    <property type="match status" value="1"/>
</dbReference>
<dbReference type="NCBIfam" id="TIGR00180">
    <property type="entry name" value="parB_part"/>
    <property type="match status" value="1"/>
</dbReference>
<dbReference type="Gene3D" id="1.10.10.2830">
    <property type="match status" value="1"/>
</dbReference>
<dbReference type="Gene3D" id="3.90.1530.30">
    <property type="match status" value="1"/>
</dbReference>
<feature type="domain" description="ParB-like N-terminal" evidence="5">
    <location>
        <begin position="56"/>
        <end position="145"/>
    </location>
</feature>
<dbReference type="Pfam" id="PF02195">
    <property type="entry name" value="ParB_N"/>
    <property type="match status" value="1"/>
</dbReference>
<dbReference type="SUPFAM" id="SSF109709">
    <property type="entry name" value="KorB DNA-binding domain-like"/>
    <property type="match status" value="1"/>
</dbReference>
<dbReference type="GO" id="GO:0045881">
    <property type="term" value="P:positive regulation of sporulation resulting in formation of a cellular spore"/>
    <property type="evidence" value="ECO:0007669"/>
    <property type="project" value="TreeGrafter"/>
</dbReference>
<dbReference type="GO" id="GO:0005694">
    <property type="term" value="C:chromosome"/>
    <property type="evidence" value="ECO:0007669"/>
    <property type="project" value="TreeGrafter"/>
</dbReference>
<dbReference type="InterPro" id="IPR003115">
    <property type="entry name" value="ParB_N"/>
</dbReference>
<sequence>MSKEKKKALGRGLGDITSGIDSPEDARSLTALFGSEVLTAIEDIQQGKIDPGVKTAEIKISDIRPNPYQPRKVFDEVALKDLAESIKEHGVFTPILIRKSMQGYEIIAGERRWRASKLANKQTIPAIVMDFTETQMMEISILENVQREDLNPLEEASAYQHLAERLNYTQEVLAQRVGKYRVYVANIMRLLKLPAPVQKMLTDKKLTMGHVRPLVTVEDEDLAVELANKIVKEGLSVRNVEVLVKDITEGKESHKTNVKPLKEKDPNLVYVENLMELKLQTRVAVDKGEIKIKYTSTDDLNRILELLGCIEE</sequence>
<dbReference type="PANTHER" id="PTHR33375:SF1">
    <property type="entry name" value="CHROMOSOME-PARTITIONING PROTEIN PARB-RELATED"/>
    <property type="match status" value="1"/>
</dbReference>
<proteinExistence type="inferred from homology"/>
<keyword evidence="2" id="KW-0159">Chromosome partition</keyword>
<name>A0A644ZNV6_9ZZZZ</name>
<organism evidence="6">
    <name type="scientific">bioreactor metagenome</name>
    <dbReference type="NCBI Taxonomy" id="1076179"/>
    <lineage>
        <taxon>unclassified sequences</taxon>
        <taxon>metagenomes</taxon>
        <taxon>ecological metagenomes</taxon>
    </lineage>
</organism>
<dbReference type="InterPro" id="IPR041468">
    <property type="entry name" value="HTH_ParB/Spo0J"/>
</dbReference>
<dbReference type="EMBL" id="VSSQ01009762">
    <property type="protein sequence ID" value="MPM42522.1"/>
    <property type="molecule type" value="Genomic_DNA"/>
</dbReference>
<dbReference type="FunFam" id="1.10.10.2830:FF:000001">
    <property type="entry name" value="Chromosome partitioning protein ParB"/>
    <property type="match status" value="1"/>
</dbReference>
<gene>
    <name evidence="6" type="primary">spo0J_17</name>
    <name evidence="6" type="ORF">SDC9_89187</name>
</gene>
<evidence type="ECO:0000256" key="2">
    <source>
        <dbReference type="ARBA" id="ARBA00022829"/>
    </source>
</evidence>
<protein>
    <submittedName>
        <fullName evidence="6">Stage 0 sporulation protein J</fullName>
    </submittedName>
</protein>
<evidence type="ECO:0000259" key="5">
    <source>
        <dbReference type="SMART" id="SM00470"/>
    </source>
</evidence>
<keyword evidence="3" id="KW-0238">DNA-binding</keyword>
<dbReference type="SUPFAM" id="SSF110849">
    <property type="entry name" value="ParB/Sulfiredoxin"/>
    <property type="match status" value="1"/>
</dbReference>
<evidence type="ECO:0000256" key="3">
    <source>
        <dbReference type="ARBA" id="ARBA00023125"/>
    </source>
</evidence>
<dbReference type="AlphaFoldDB" id="A0A644ZNV6"/>
<evidence type="ECO:0000256" key="4">
    <source>
        <dbReference type="SAM" id="MobiDB-lite"/>
    </source>
</evidence>
<evidence type="ECO:0000256" key="1">
    <source>
        <dbReference type="ARBA" id="ARBA00006295"/>
    </source>
</evidence>
<comment type="similarity">
    <text evidence="1">Belongs to the ParB family.</text>
</comment>
<dbReference type="InterPro" id="IPR050336">
    <property type="entry name" value="Chromosome_partition/occlusion"/>
</dbReference>
<dbReference type="GO" id="GO:0007059">
    <property type="term" value="P:chromosome segregation"/>
    <property type="evidence" value="ECO:0007669"/>
    <property type="project" value="UniProtKB-KW"/>
</dbReference>
<reference evidence="6" key="1">
    <citation type="submission" date="2019-08" db="EMBL/GenBank/DDBJ databases">
        <authorList>
            <person name="Kucharzyk K."/>
            <person name="Murdoch R.W."/>
            <person name="Higgins S."/>
            <person name="Loffler F."/>
        </authorList>
    </citation>
    <scope>NUCLEOTIDE SEQUENCE</scope>
</reference>
<dbReference type="InterPro" id="IPR004437">
    <property type="entry name" value="ParB/RepB/Spo0J"/>
</dbReference>